<dbReference type="STRING" id="1314773.A0A3N2QA88"/>
<sequence>MPPAARTGRSSTSGLVGHRPLPNRNVTAETIDDAYPSFILYCNPAIPQGTDTTALRDSFRALPKSGGKSFDAFNLFLLVRQLELRELKTWADVALKLGVDPPDREKGESPHKVQSYTRWMHAMHVDAFFEFLMGLPHPYWTAIPTDPNPIQRGGRDGVAPVDDMALRALIPQLRPKPIRKRADDAEQGTAPPSRRRRTAQAQGTAPTPLPPAPQGSMSTSMPARDIQGEKCHQRRYGAKVVSSAWRSRGLGGTGTGEKGRGRPRSNESPSTQLPFSGFPTLDALLREDLAAPNSGGFTPATSASAAPTPITIAPTPPPPGPPPRTVTIHGRLDPRQNAESTGPPFVLPNIAPPVDLTREDDVDEEDGGTEGPEGSEDNGQDEESDDWKKKYEDLLREVQSKDKQLEELKATLWRR</sequence>
<feature type="compositionally biased region" description="Pro residues" evidence="1">
    <location>
        <begin position="314"/>
        <end position="324"/>
    </location>
</feature>
<evidence type="ECO:0000256" key="1">
    <source>
        <dbReference type="SAM" id="MobiDB-lite"/>
    </source>
</evidence>
<organism evidence="2 3">
    <name type="scientific">Sodiomyces alkalinus (strain CBS 110278 / VKM F-3762 / F11)</name>
    <name type="common">Alkaliphilic filamentous fungus</name>
    <dbReference type="NCBI Taxonomy" id="1314773"/>
    <lineage>
        <taxon>Eukaryota</taxon>
        <taxon>Fungi</taxon>
        <taxon>Dikarya</taxon>
        <taxon>Ascomycota</taxon>
        <taxon>Pezizomycotina</taxon>
        <taxon>Sordariomycetes</taxon>
        <taxon>Hypocreomycetidae</taxon>
        <taxon>Glomerellales</taxon>
        <taxon>Plectosphaerellaceae</taxon>
        <taxon>Sodiomyces</taxon>
    </lineage>
</organism>
<dbReference type="InterPro" id="IPR018562">
    <property type="entry name" value="ARS-binding_2"/>
</dbReference>
<keyword evidence="3" id="KW-1185">Reference proteome</keyword>
<reference evidence="2 3" key="1">
    <citation type="journal article" date="2018" name="Mol. Ecol.">
        <title>The obligate alkalophilic soda-lake fungus Sodiomyces alkalinus has shifted to a protein diet.</title>
        <authorList>
            <person name="Grum-Grzhimaylo A.A."/>
            <person name="Falkoski D.L."/>
            <person name="van den Heuvel J."/>
            <person name="Valero-Jimenez C.A."/>
            <person name="Min B."/>
            <person name="Choi I.G."/>
            <person name="Lipzen A."/>
            <person name="Daum C.G."/>
            <person name="Aanen D.K."/>
            <person name="Tsang A."/>
            <person name="Henrissat B."/>
            <person name="Bilanenko E.N."/>
            <person name="de Vries R.P."/>
            <person name="van Kan J.A.L."/>
            <person name="Grigoriev I.V."/>
            <person name="Debets A.J.M."/>
        </authorList>
    </citation>
    <scope>NUCLEOTIDE SEQUENCE [LARGE SCALE GENOMIC DNA]</scope>
    <source>
        <strain evidence="2 3">F11</strain>
    </source>
</reference>
<feature type="region of interest" description="Disordered" evidence="1">
    <location>
        <begin position="169"/>
        <end position="278"/>
    </location>
</feature>
<dbReference type="GeneID" id="39577970"/>
<dbReference type="OrthoDB" id="2104370at2759"/>
<dbReference type="EMBL" id="ML119051">
    <property type="protein sequence ID" value="ROT43565.1"/>
    <property type="molecule type" value="Genomic_DNA"/>
</dbReference>
<evidence type="ECO:0000313" key="2">
    <source>
        <dbReference type="EMBL" id="ROT43565.1"/>
    </source>
</evidence>
<dbReference type="Pfam" id="PF09441">
    <property type="entry name" value="Abp2"/>
    <property type="match status" value="1"/>
</dbReference>
<feature type="compositionally biased region" description="Acidic residues" evidence="1">
    <location>
        <begin position="358"/>
        <end position="385"/>
    </location>
</feature>
<dbReference type="RefSeq" id="XP_028471371.1">
    <property type="nucleotide sequence ID" value="XM_028609492.1"/>
</dbReference>
<gene>
    <name evidence="2" type="ORF">SODALDRAFT_319989</name>
</gene>
<feature type="region of interest" description="Disordered" evidence="1">
    <location>
        <begin position="290"/>
        <end position="391"/>
    </location>
</feature>
<dbReference type="PANTHER" id="PTHR42048:SF1">
    <property type="entry name" value="ARS-BINDING PROTEIN 2"/>
    <property type="match status" value="1"/>
</dbReference>
<name>A0A3N2QA88_SODAK</name>
<dbReference type="AlphaFoldDB" id="A0A3N2QA88"/>
<feature type="compositionally biased region" description="Low complexity" evidence="1">
    <location>
        <begin position="298"/>
        <end position="313"/>
    </location>
</feature>
<dbReference type="PANTHER" id="PTHR42048">
    <property type="entry name" value="ARS-BINDING PROTEIN 2"/>
    <property type="match status" value="1"/>
</dbReference>
<protein>
    <submittedName>
        <fullName evidence="2">Uncharacterized protein</fullName>
    </submittedName>
</protein>
<proteinExistence type="predicted"/>
<feature type="region of interest" description="Disordered" evidence="1">
    <location>
        <begin position="1"/>
        <end position="21"/>
    </location>
</feature>
<accession>A0A3N2QA88</accession>
<dbReference type="GO" id="GO:0003688">
    <property type="term" value="F:DNA replication origin binding"/>
    <property type="evidence" value="ECO:0007669"/>
    <property type="project" value="TreeGrafter"/>
</dbReference>
<evidence type="ECO:0000313" key="3">
    <source>
        <dbReference type="Proteomes" id="UP000272025"/>
    </source>
</evidence>
<dbReference type="Proteomes" id="UP000272025">
    <property type="component" value="Unassembled WGS sequence"/>
</dbReference>